<dbReference type="AlphaFoldDB" id="A0A084SJI5"/>
<evidence type="ECO:0000313" key="2">
    <source>
        <dbReference type="Proteomes" id="UP000028547"/>
    </source>
</evidence>
<protein>
    <recommendedName>
        <fullName evidence="3">DUF3396 domain-containing protein</fullName>
    </recommendedName>
</protein>
<gene>
    <name evidence="1" type="ORF">Q664_40055</name>
</gene>
<comment type="caution">
    <text evidence="1">The sequence shown here is derived from an EMBL/GenBank/DDBJ whole genome shotgun (WGS) entry which is preliminary data.</text>
</comment>
<dbReference type="Pfam" id="PF11876">
    <property type="entry name" value="TsiV"/>
    <property type="match status" value="1"/>
</dbReference>
<dbReference type="EMBL" id="JPMI01000280">
    <property type="protein sequence ID" value="KFA88620.1"/>
    <property type="molecule type" value="Genomic_DNA"/>
</dbReference>
<dbReference type="Proteomes" id="UP000028547">
    <property type="component" value="Unassembled WGS sequence"/>
</dbReference>
<organism evidence="1 2">
    <name type="scientific">Archangium violaceum Cb vi76</name>
    <dbReference type="NCBI Taxonomy" id="1406225"/>
    <lineage>
        <taxon>Bacteria</taxon>
        <taxon>Pseudomonadati</taxon>
        <taxon>Myxococcota</taxon>
        <taxon>Myxococcia</taxon>
        <taxon>Myxococcales</taxon>
        <taxon>Cystobacterineae</taxon>
        <taxon>Archangiaceae</taxon>
        <taxon>Archangium</taxon>
    </lineage>
</organism>
<evidence type="ECO:0000313" key="1">
    <source>
        <dbReference type="EMBL" id="KFA88620.1"/>
    </source>
</evidence>
<dbReference type="InterPro" id="IPR021815">
    <property type="entry name" value="TsiV"/>
</dbReference>
<name>A0A084SJI5_9BACT</name>
<sequence>MSKEIRLLNEDGLFLRDSFIIVFFCKKPFKDLAAVYGRAFEHWLETTPEDGRKWASVGSNSAEYKALTPQRLAAARKELDPGKARTRELTSFEIGGPQQLNPDYFFACWGFRDPEDDEANFLEIRLPRSPTTEAEVGAALALAKQIGTMLPYSSGYASPALTWGVEGQQLAFAEEVGKLAFRHPGYDVPESKSSCFSIGNKLRGTYWLNFIGPAALKKLGGEKHLRGELDASIGIEKVGDGLMLQAGPKPEAGDVNRKANLPLLRSLAKVLEPVTLFDDNSLDNNFIKGSESERWKRRHLE</sequence>
<reference evidence="1 2" key="1">
    <citation type="submission" date="2014-07" db="EMBL/GenBank/DDBJ databases">
        <title>Draft Genome Sequence of Gephyronic Acid Producer, Cystobacter violaceus Strain Cb vi76.</title>
        <authorList>
            <person name="Stevens D.C."/>
            <person name="Young J."/>
            <person name="Carmichael R."/>
            <person name="Tan J."/>
            <person name="Taylor R.E."/>
        </authorList>
    </citation>
    <scope>NUCLEOTIDE SEQUENCE [LARGE SCALE GENOMIC DNA]</scope>
    <source>
        <strain evidence="1 2">Cb vi76</strain>
    </source>
</reference>
<dbReference type="RefSeq" id="WP_043408072.1">
    <property type="nucleotide sequence ID" value="NZ_JPMI01000280.1"/>
</dbReference>
<evidence type="ECO:0008006" key="3">
    <source>
        <dbReference type="Google" id="ProtNLM"/>
    </source>
</evidence>
<accession>A0A084SJI5</accession>
<proteinExistence type="predicted"/>